<dbReference type="CDD" id="cd05692">
    <property type="entry name" value="S1_RPS1_repeat_hs4"/>
    <property type="match status" value="1"/>
</dbReference>
<feature type="compositionally biased region" description="Basic and acidic residues" evidence="1">
    <location>
        <begin position="115"/>
        <end position="133"/>
    </location>
</feature>
<feature type="region of interest" description="Disordered" evidence="1">
    <location>
        <begin position="77"/>
        <end position="101"/>
    </location>
</feature>
<dbReference type="Proteomes" id="UP000001551">
    <property type="component" value="Chromosome"/>
</dbReference>
<dbReference type="GO" id="GO:0003729">
    <property type="term" value="F:mRNA binding"/>
    <property type="evidence" value="ECO:0007669"/>
    <property type="project" value="TreeGrafter"/>
</dbReference>
<dbReference type="PROSITE" id="PS50126">
    <property type="entry name" value="S1"/>
    <property type="match status" value="1"/>
</dbReference>
<evidence type="ECO:0000259" key="2">
    <source>
        <dbReference type="PROSITE" id="PS50126"/>
    </source>
</evidence>
<dbReference type="AlphaFoldDB" id="E6U807"/>
<feature type="domain" description="S1 motif" evidence="2">
    <location>
        <begin position="6"/>
        <end position="74"/>
    </location>
</feature>
<reference evidence="3 4" key="1">
    <citation type="submission" date="2010-12" db="EMBL/GenBank/DDBJ databases">
        <title>Complete sequence of Ethanoligenens harbinense YUAN-3.</title>
        <authorList>
            <person name="Lucas S."/>
            <person name="Copeland A."/>
            <person name="Lapidus A."/>
            <person name="Cheng J.-F."/>
            <person name="Bruce D."/>
            <person name="Goodwin L."/>
            <person name="Pitluck S."/>
            <person name="Chertkov O."/>
            <person name="Misra M."/>
            <person name="Detter J.C."/>
            <person name="Han C."/>
            <person name="Tapia R."/>
            <person name="Land M."/>
            <person name="Hauser L."/>
            <person name="Jeffries C."/>
            <person name="Kyrpides N."/>
            <person name="Ivanova N."/>
            <person name="Mikhailova N."/>
            <person name="Wang A."/>
            <person name="Mouttaki H."/>
            <person name="He Z."/>
            <person name="Zhou J."/>
            <person name="Hemme C.L."/>
            <person name="Woyke T."/>
        </authorList>
    </citation>
    <scope>NUCLEOTIDE SEQUENCE [LARGE SCALE GENOMIC DNA]</scope>
    <source>
        <strain evidence="4">DSM 18485 / JCM 12961 / CGMCC 1.5033 / YUAN-3</strain>
    </source>
</reference>
<dbReference type="InterPro" id="IPR050437">
    <property type="entry name" value="Ribos_protein_bS1-like"/>
</dbReference>
<evidence type="ECO:0000256" key="1">
    <source>
        <dbReference type="SAM" id="MobiDB-lite"/>
    </source>
</evidence>
<accession>E6U807</accession>
<evidence type="ECO:0000313" key="4">
    <source>
        <dbReference type="Proteomes" id="UP000001551"/>
    </source>
</evidence>
<dbReference type="EMBL" id="CP002400">
    <property type="protein sequence ID" value="ADU25939.1"/>
    <property type="molecule type" value="Genomic_DNA"/>
</dbReference>
<dbReference type="GO" id="GO:0006412">
    <property type="term" value="P:translation"/>
    <property type="evidence" value="ECO:0007669"/>
    <property type="project" value="TreeGrafter"/>
</dbReference>
<proteinExistence type="predicted"/>
<sequence length="143" mass="15750">MQLEVGAVLEGKVTGITKFGAFVELPGGKTGMVHISEVAPTFVKEIRDFVQENQTVKVKVLAITDDGKVSLSMKRVEAAPAPRRPVAGGGRPGGYEWSPRRNDNLSFEEMMNKFKQSSDEKLSDLKKYIDPKRGNVSRRVGTK</sequence>
<feature type="region of interest" description="Disordered" evidence="1">
    <location>
        <begin position="115"/>
        <end position="143"/>
    </location>
</feature>
<dbReference type="RefSeq" id="WP_013484320.1">
    <property type="nucleotide sequence ID" value="NC_014828.1"/>
</dbReference>
<dbReference type="KEGG" id="eha:Ethha_0353"/>
<dbReference type="InterPro" id="IPR012340">
    <property type="entry name" value="NA-bd_OB-fold"/>
</dbReference>
<name>E6U807_ETHHY</name>
<dbReference type="InterPro" id="IPR003029">
    <property type="entry name" value="S1_domain"/>
</dbReference>
<keyword evidence="4" id="KW-1185">Reference proteome</keyword>
<dbReference type="HOGENOM" id="CLU_128762_0_0_9"/>
<evidence type="ECO:0000313" key="3">
    <source>
        <dbReference type="EMBL" id="ADU25939.1"/>
    </source>
</evidence>
<dbReference type="SUPFAM" id="SSF50249">
    <property type="entry name" value="Nucleic acid-binding proteins"/>
    <property type="match status" value="1"/>
</dbReference>
<organism evidence="3 4">
    <name type="scientific">Ethanoligenens harbinense (strain DSM 18485 / JCM 12961 / CGMCC 1.5033 / YUAN-3)</name>
    <dbReference type="NCBI Taxonomy" id="663278"/>
    <lineage>
        <taxon>Bacteria</taxon>
        <taxon>Bacillati</taxon>
        <taxon>Bacillota</taxon>
        <taxon>Clostridia</taxon>
        <taxon>Eubacteriales</taxon>
        <taxon>Oscillospiraceae</taxon>
        <taxon>Ethanoligenens</taxon>
    </lineage>
</organism>
<gene>
    <name evidence="3" type="ordered locus">Ethha_0353</name>
</gene>
<dbReference type="GO" id="GO:0003735">
    <property type="term" value="F:structural constituent of ribosome"/>
    <property type="evidence" value="ECO:0007669"/>
    <property type="project" value="TreeGrafter"/>
</dbReference>
<protein>
    <submittedName>
        <fullName evidence="3">RNA binding S1 domain protein</fullName>
    </submittedName>
</protein>
<dbReference type="Pfam" id="PF00575">
    <property type="entry name" value="S1"/>
    <property type="match status" value="1"/>
</dbReference>
<dbReference type="PANTHER" id="PTHR10724">
    <property type="entry name" value="30S RIBOSOMAL PROTEIN S1"/>
    <property type="match status" value="1"/>
</dbReference>
<dbReference type="Gene3D" id="2.40.50.140">
    <property type="entry name" value="Nucleic acid-binding proteins"/>
    <property type="match status" value="1"/>
</dbReference>
<dbReference type="STRING" id="663278.Ethha_0353"/>
<dbReference type="eggNOG" id="COG1098">
    <property type="taxonomic scope" value="Bacteria"/>
</dbReference>
<dbReference type="SMART" id="SM00316">
    <property type="entry name" value="S1"/>
    <property type="match status" value="1"/>
</dbReference>